<keyword evidence="1" id="KW-0472">Membrane</keyword>
<dbReference type="RefSeq" id="WP_208987416.1">
    <property type="nucleotide sequence ID" value="NZ_PPCN01000003.1"/>
</dbReference>
<evidence type="ECO:0000313" key="2">
    <source>
        <dbReference type="EMBL" id="POF32254.1"/>
    </source>
</evidence>
<comment type="caution">
    <text evidence="2">The sequence shown here is derived from an EMBL/GenBank/DDBJ whole genome shotgun (WGS) entry which is preliminary data.</text>
</comment>
<accession>A0A2S3UX53</accession>
<feature type="transmembrane region" description="Helical" evidence="1">
    <location>
        <begin position="20"/>
        <end position="39"/>
    </location>
</feature>
<reference evidence="2 3" key="1">
    <citation type="submission" date="2018-01" db="EMBL/GenBank/DDBJ databases">
        <title>Genomic Encyclopedia of Archaeal and Bacterial Type Strains, Phase II (KMG-II): from individual species to whole genera.</title>
        <authorList>
            <person name="Goeker M."/>
        </authorList>
    </citation>
    <scope>NUCLEOTIDE SEQUENCE [LARGE SCALE GENOMIC DNA]</scope>
    <source>
        <strain evidence="2 3">DSM 17023</strain>
    </source>
</reference>
<sequence>MTQSADAIPSAMSARVRAPFLIWGLLALIQLALISIPLVDRLQVQMTGEAVQLEIVPVDPRDLLRGDYVVINLAIANVSKDIPGSDTLRSGDVVFVGLSAEGGGPAGPVILAKAREEAGPLAISGTVLSVSDDSLRIDYGIDAFFLPEGEGRIIERLDRKRVLLEVSIAGDGRSLPLALLVDGKTFRSDSIF</sequence>
<dbReference type="Proteomes" id="UP000236959">
    <property type="component" value="Unassembled WGS sequence"/>
</dbReference>
<dbReference type="Pfam" id="PF14345">
    <property type="entry name" value="GDYXXLXY"/>
    <property type="match status" value="1"/>
</dbReference>
<evidence type="ECO:0000256" key="1">
    <source>
        <dbReference type="SAM" id="Phobius"/>
    </source>
</evidence>
<keyword evidence="3" id="KW-1185">Reference proteome</keyword>
<keyword evidence="1" id="KW-1133">Transmembrane helix</keyword>
<name>A0A2S3UX53_9HYPH</name>
<organism evidence="2 3">
    <name type="scientific">Roseibium marinum</name>
    <dbReference type="NCBI Taxonomy" id="281252"/>
    <lineage>
        <taxon>Bacteria</taxon>
        <taxon>Pseudomonadati</taxon>
        <taxon>Pseudomonadota</taxon>
        <taxon>Alphaproteobacteria</taxon>
        <taxon>Hyphomicrobiales</taxon>
        <taxon>Stappiaceae</taxon>
        <taxon>Roseibium</taxon>
    </lineage>
</organism>
<proteinExistence type="predicted"/>
<dbReference type="AlphaFoldDB" id="A0A2S3UX53"/>
<dbReference type="InterPro" id="IPR025833">
    <property type="entry name" value="GDYXXLXY"/>
</dbReference>
<evidence type="ECO:0000313" key="3">
    <source>
        <dbReference type="Proteomes" id="UP000236959"/>
    </source>
</evidence>
<dbReference type="EMBL" id="PPCN01000003">
    <property type="protein sequence ID" value="POF32254.1"/>
    <property type="molecule type" value="Genomic_DNA"/>
</dbReference>
<gene>
    <name evidence="2" type="ORF">CLV41_103175</name>
</gene>
<protein>
    <submittedName>
        <fullName evidence="2">Putative membrane-anchored protein</fullName>
    </submittedName>
</protein>
<keyword evidence="1" id="KW-0812">Transmembrane</keyword>